<dbReference type="STRING" id="1317117.ATO7_16350"/>
<comment type="caution">
    <text evidence="2">The sequence shown here is derived from an EMBL/GenBank/DDBJ whole genome shotgun (WGS) entry which is preliminary data.</text>
</comment>
<sequence>MDKPSRKSLRRNLQAYDSLHSSVRKLTGPKHKLQVETLAQTRSGSAISGVSTPKRSDDGYLAVFKEGAKRKLKNERKGVEAWQSIYPGLAPQILSYQRRGESAALLLEHLPGMTFERLILEASEEALDTGMQRLMRTVRAVWKNTHKASPVNAQFMLQLQQRWPKVLDLHPEFEDSSRSICGQRVRGLDAMIKKAITLERRIDAPFCVYIHGDFNLDNIIFDPAEQRINFIDLHRSRYFDFAQDVSVFMVSNYRQQIVDPALRQRLLHVACTFYAMAKRYARKHHDPSFEWRMALGLIRSFASSTRFVMDKSQARNMFLRARYLLEQIVDTPVANVPKYKLPVKEIFRV</sequence>
<proteinExistence type="predicted"/>
<dbReference type="SUPFAM" id="SSF56112">
    <property type="entry name" value="Protein kinase-like (PK-like)"/>
    <property type="match status" value="1"/>
</dbReference>
<dbReference type="Pfam" id="PF01636">
    <property type="entry name" value="APH"/>
    <property type="match status" value="1"/>
</dbReference>
<dbReference type="OrthoDB" id="3806873at2"/>
<evidence type="ECO:0000313" key="2">
    <source>
        <dbReference type="EMBL" id="ORE85071.1"/>
    </source>
</evidence>
<dbReference type="Proteomes" id="UP000192342">
    <property type="component" value="Unassembled WGS sequence"/>
</dbReference>
<dbReference type="Gene3D" id="3.90.1200.10">
    <property type="match status" value="1"/>
</dbReference>
<feature type="domain" description="Aminoglycoside phosphotransferase" evidence="1">
    <location>
        <begin position="90"/>
        <end position="274"/>
    </location>
</feature>
<gene>
    <name evidence="2" type="ORF">ATO7_16350</name>
</gene>
<evidence type="ECO:0000259" key="1">
    <source>
        <dbReference type="Pfam" id="PF01636"/>
    </source>
</evidence>
<protein>
    <recommendedName>
        <fullName evidence="1">Aminoglycoside phosphotransferase domain-containing protein</fullName>
    </recommendedName>
</protein>
<keyword evidence="3" id="KW-1185">Reference proteome</keyword>
<reference evidence="2 3" key="1">
    <citation type="submission" date="2013-04" db="EMBL/GenBank/DDBJ databases">
        <title>Oceanococcus atlanticus 22II-S10r2 Genome Sequencing.</title>
        <authorList>
            <person name="Lai Q."/>
            <person name="Li G."/>
            <person name="Shao Z."/>
        </authorList>
    </citation>
    <scope>NUCLEOTIDE SEQUENCE [LARGE SCALE GENOMIC DNA]</scope>
    <source>
        <strain evidence="2 3">22II-S10r2</strain>
    </source>
</reference>
<dbReference type="InterPro" id="IPR002575">
    <property type="entry name" value="Aminoglycoside_PTrfase"/>
</dbReference>
<accession>A0A1Y1SA31</accession>
<organism evidence="2 3">
    <name type="scientific">Oceanococcus atlanticus</name>
    <dbReference type="NCBI Taxonomy" id="1317117"/>
    <lineage>
        <taxon>Bacteria</taxon>
        <taxon>Pseudomonadati</taxon>
        <taxon>Pseudomonadota</taxon>
        <taxon>Gammaproteobacteria</taxon>
        <taxon>Chromatiales</taxon>
        <taxon>Oceanococcaceae</taxon>
        <taxon>Oceanococcus</taxon>
    </lineage>
</organism>
<dbReference type="InterPro" id="IPR011009">
    <property type="entry name" value="Kinase-like_dom_sf"/>
</dbReference>
<dbReference type="RefSeq" id="WP_083563518.1">
    <property type="nucleotide sequence ID" value="NZ_AQQV01000006.1"/>
</dbReference>
<name>A0A1Y1SA31_9GAMM</name>
<dbReference type="EMBL" id="AQQV01000006">
    <property type="protein sequence ID" value="ORE85071.1"/>
    <property type="molecule type" value="Genomic_DNA"/>
</dbReference>
<evidence type="ECO:0000313" key="3">
    <source>
        <dbReference type="Proteomes" id="UP000192342"/>
    </source>
</evidence>
<dbReference type="AlphaFoldDB" id="A0A1Y1SA31"/>